<comment type="function">
    <text evidence="5">DNA polymerase that functions in several pathways of DNA repair. Involved in base excision repair (BER) responsible for repair of lesions that give rise to abasic (AP) sites in DNA. Also contributes to DNA double-strand break repair by non-homologous end joining and homologous recombination. Has both template-dependent and template-independent (terminal transferase) DNA polymerase activities. Has also a 5'-deoxyribose-5-phosphate lyase (dRP lyase) activity.</text>
</comment>
<keyword evidence="5" id="KW-0539">Nucleus</keyword>
<dbReference type="Pfam" id="PF14791">
    <property type="entry name" value="DNA_pol_B_thumb"/>
    <property type="match status" value="1"/>
</dbReference>
<comment type="subcellular location">
    <subcellularLocation>
        <location evidence="5">Nucleus</location>
    </subcellularLocation>
</comment>
<proteinExistence type="inferred from homology"/>
<dbReference type="EMBL" id="JADAQX010000929">
    <property type="protein sequence ID" value="KAF8819144.1"/>
    <property type="molecule type" value="Genomic_DNA"/>
</dbReference>
<dbReference type="PRINTS" id="PR00870">
    <property type="entry name" value="DNAPOLXBETA"/>
</dbReference>
<dbReference type="EC" id="2.7.7.7" evidence="5"/>
<organism evidence="7 8">
    <name type="scientific">Cardiosporidium cionae</name>
    <dbReference type="NCBI Taxonomy" id="476202"/>
    <lineage>
        <taxon>Eukaryota</taxon>
        <taxon>Sar</taxon>
        <taxon>Alveolata</taxon>
        <taxon>Apicomplexa</taxon>
        <taxon>Aconoidasida</taxon>
        <taxon>Nephromycida</taxon>
        <taxon>Cardiosporidium</taxon>
    </lineage>
</organism>
<dbReference type="InterPro" id="IPR027421">
    <property type="entry name" value="DNA_pol_lamdba_lyase_dom_sf"/>
</dbReference>
<dbReference type="InterPro" id="IPR028207">
    <property type="entry name" value="DNA_pol_B_palm_palm"/>
</dbReference>
<keyword evidence="5" id="KW-0227">DNA damage</keyword>
<dbReference type="SMART" id="SM00483">
    <property type="entry name" value="POLXc"/>
    <property type="match status" value="1"/>
</dbReference>
<dbReference type="SUPFAM" id="SSF81585">
    <property type="entry name" value="PsbU/PolX domain-like"/>
    <property type="match status" value="1"/>
</dbReference>
<evidence type="ECO:0000256" key="4">
    <source>
        <dbReference type="ARBA" id="ARBA00022705"/>
    </source>
</evidence>
<keyword evidence="2 5" id="KW-0808">Transferase</keyword>
<dbReference type="InterPro" id="IPR002054">
    <property type="entry name" value="DNA-dir_DNA_pol_X"/>
</dbReference>
<dbReference type="InterPro" id="IPR002008">
    <property type="entry name" value="DNA_pol_X_beta-like"/>
</dbReference>
<reference evidence="7 8" key="1">
    <citation type="journal article" date="2020" name="bioRxiv">
        <title>Metabolic contributions of an alphaproteobacterial endosymbiont in the apicomplexan Cardiosporidium cionae.</title>
        <authorList>
            <person name="Hunter E.S."/>
            <person name="Paight C.J."/>
            <person name="Lane C.E."/>
        </authorList>
    </citation>
    <scope>NUCLEOTIDE SEQUENCE [LARGE SCALE GENOMIC DNA]</scope>
    <source>
        <strain evidence="7">ESH_2018</strain>
    </source>
</reference>
<dbReference type="InterPro" id="IPR029398">
    <property type="entry name" value="PolB_thumb"/>
</dbReference>
<evidence type="ECO:0000313" key="8">
    <source>
        <dbReference type="Proteomes" id="UP000823046"/>
    </source>
</evidence>
<dbReference type="Gene3D" id="1.10.150.110">
    <property type="entry name" value="DNA polymerase beta, N-terminal domain-like"/>
    <property type="match status" value="1"/>
</dbReference>
<dbReference type="InterPro" id="IPR022312">
    <property type="entry name" value="DNA_pol_X"/>
</dbReference>
<protein>
    <recommendedName>
        <fullName evidence="5">DNA polymerase</fullName>
        <ecNumber evidence="5">2.7.7.7</ecNumber>
    </recommendedName>
</protein>
<dbReference type="SUPFAM" id="SSF47802">
    <property type="entry name" value="DNA polymerase beta, N-terminal domain-like"/>
    <property type="match status" value="1"/>
</dbReference>
<evidence type="ECO:0000256" key="5">
    <source>
        <dbReference type="RuleBase" id="RU366014"/>
    </source>
</evidence>
<keyword evidence="5" id="KW-0239">DNA-directed DNA polymerase</keyword>
<dbReference type="InterPro" id="IPR043519">
    <property type="entry name" value="NT_sf"/>
</dbReference>
<feature type="domain" description="DNA-directed DNA polymerase X" evidence="6">
    <location>
        <begin position="253"/>
        <end position="616"/>
    </location>
</feature>
<name>A0ABQ7J5A1_9APIC</name>
<keyword evidence="8" id="KW-1185">Reference proteome</keyword>
<evidence type="ECO:0000256" key="3">
    <source>
        <dbReference type="ARBA" id="ARBA00022695"/>
    </source>
</evidence>
<sequence>MRINNEHFKKECIMMNPDKNAVKPDSRGKLNPTDDDSDDVVLFGVKLPPAKRAKLLENVSSNSASISITDEKGFSGFDAPKAPSVPSVNISAATFAGATAQIVSKNFAMANYPFQQNVLHPLNTLSFKNDGSCKNTTSCSSELNILEVKASSQTPAHSSPIRTRAASLDSKVLQEPEILEGTTSSAEGNRLKGKSYSVSIDESIIGTVPVAPSANLTSTTTDIVENKQYSGDYGSISKQLFDHSPLSVENPFSIHQRVVEQLTELCSIYDSTGDKWRATSYRKAIARIQNSKKPLSLENYTNLKNEASIGLSIFQSIEDIIKNGSCQRLELRKKDEKLLCLNKFLNVWGIGQKTALSLYRNGIHSIEELREQQNDFLTVTQCIGLKYYEDFNEKIPRNEIDSIFATVRSQLHEFPFCKNILDSFVCGSYRRGKNLCGDIDILLIKVPHAPLGLLSELTQRLHAIKFLTDDLNYGHGAKRWKQKFKQNHRTELLSDSEDSTDSYNPSQEKLHYEYPQSPETYYGVCVDLNGSGIYRRIDIKIYPLASKAFATLYFTGSAFFNRGMRLWAKQKGFRLDDRGMFHRSSIGKSNKSISCAEESDIFQALGLKYRAPDDREVF</sequence>
<dbReference type="PANTHER" id="PTHR11276">
    <property type="entry name" value="DNA POLYMERASE TYPE-X FAMILY MEMBER"/>
    <property type="match status" value="1"/>
</dbReference>
<dbReference type="CDD" id="cd00141">
    <property type="entry name" value="NT_POLXc"/>
    <property type="match status" value="1"/>
</dbReference>
<evidence type="ECO:0000256" key="1">
    <source>
        <dbReference type="ARBA" id="ARBA00022634"/>
    </source>
</evidence>
<dbReference type="Pfam" id="PF14792">
    <property type="entry name" value="DNA_pol_B_palm"/>
    <property type="match status" value="1"/>
</dbReference>
<comment type="caution">
    <text evidence="7">The sequence shown here is derived from an EMBL/GenBank/DDBJ whole genome shotgun (WGS) entry which is preliminary data.</text>
</comment>
<evidence type="ECO:0000256" key="2">
    <source>
        <dbReference type="ARBA" id="ARBA00022679"/>
    </source>
</evidence>
<comment type="similarity">
    <text evidence="5">Belongs to the DNA polymerase type-X family.</text>
</comment>
<evidence type="ECO:0000313" key="7">
    <source>
        <dbReference type="EMBL" id="KAF8819144.1"/>
    </source>
</evidence>
<gene>
    <name evidence="7" type="ORF">IE077_001577</name>
</gene>
<dbReference type="InterPro" id="IPR018944">
    <property type="entry name" value="DNA_pol_lambd_fingers_domain"/>
</dbReference>
<dbReference type="SUPFAM" id="SSF81301">
    <property type="entry name" value="Nucleotidyltransferase"/>
    <property type="match status" value="1"/>
</dbReference>
<keyword evidence="4" id="KW-0235">DNA replication</keyword>
<keyword evidence="5" id="KW-0234">DNA repair</keyword>
<dbReference type="PRINTS" id="PR00869">
    <property type="entry name" value="DNAPOLX"/>
</dbReference>
<dbReference type="Gene3D" id="3.30.210.10">
    <property type="entry name" value="DNA polymerase, thumb domain"/>
    <property type="match status" value="1"/>
</dbReference>
<dbReference type="Pfam" id="PF10391">
    <property type="entry name" value="DNA_pol_lambd_f"/>
    <property type="match status" value="1"/>
</dbReference>
<dbReference type="Gene3D" id="1.10.150.20">
    <property type="entry name" value="5' to 3' exonuclease, C-terminal subdomain"/>
    <property type="match status" value="1"/>
</dbReference>
<keyword evidence="3 5" id="KW-0548">Nucleotidyltransferase</keyword>
<dbReference type="InterPro" id="IPR037160">
    <property type="entry name" value="DNA_Pol_thumb_sf"/>
</dbReference>
<comment type="catalytic activity">
    <reaction evidence="5">
        <text>DNA(n) + a 2'-deoxyribonucleoside 5'-triphosphate = DNA(n+1) + diphosphate</text>
        <dbReference type="Rhea" id="RHEA:22508"/>
        <dbReference type="Rhea" id="RHEA-COMP:17339"/>
        <dbReference type="Rhea" id="RHEA-COMP:17340"/>
        <dbReference type="ChEBI" id="CHEBI:33019"/>
        <dbReference type="ChEBI" id="CHEBI:61560"/>
        <dbReference type="ChEBI" id="CHEBI:173112"/>
        <dbReference type="EC" id="2.7.7.7"/>
    </reaction>
</comment>
<accession>A0ABQ7J5A1</accession>
<evidence type="ECO:0000259" key="6">
    <source>
        <dbReference type="SMART" id="SM00483"/>
    </source>
</evidence>
<dbReference type="PANTHER" id="PTHR11276:SF28">
    <property type="entry name" value="DNA POLYMERASE LAMBDA"/>
    <property type="match status" value="1"/>
</dbReference>
<dbReference type="Gene3D" id="3.30.460.10">
    <property type="entry name" value="Beta Polymerase, domain 2"/>
    <property type="match status" value="1"/>
</dbReference>
<keyword evidence="1" id="KW-0237">DNA synthesis</keyword>
<dbReference type="Proteomes" id="UP000823046">
    <property type="component" value="Unassembled WGS sequence"/>
</dbReference>